<feature type="region of interest" description="Disordered" evidence="2">
    <location>
        <begin position="101"/>
        <end position="120"/>
    </location>
</feature>
<evidence type="ECO:0000256" key="2">
    <source>
        <dbReference type="SAM" id="MobiDB-lite"/>
    </source>
</evidence>
<evidence type="ECO:0000259" key="3">
    <source>
        <dbReference type="Pfam" id="PF00534"/>
    </source>
</evidence>
<dbReference type="InterPro" id="IPR001296">
    <property type="entry name" value="Glyco_trans_1"/>
</dbReference>
<keyword evidence="5" id="KW-1185">Reference proteome</keyword>
<gene>
    <name evidence="4" type="ORF">HNR09_002444</name>
</gene>
<dbReference type="PANTHER" id="PTHR46401:SF2">
    <property type="entry name" value="GLYCOSYLTRANSFERASE WBBK-RELATED"/>
    <property type="match status" value="1"/>
</dbReference>
<organism evidence="4 5">
    <name type="scientific">Nesterenkonia xinjiangensis</name>
    <dbReference type="NCBI Taxonomy" id="225327"/>
    <lineage>
        <taxon>Bacteria</taxon>
        <taxon>Bacillati</taxon>
        <taxon>Actinomycetota</taxon>
        <taxon>Actinomycetes</taxon>
        <taxon>Micrococcales</taxon>
        <taxon>Micrococcaceae</taxon>
        <taxon>Nesterenkonia</taxon>
    </lineage>
</organism>
<dbReference type="Pfam" id="PF00534">
    <property type="entry name" value="Glycos_transf_1"/>
    <property type="match status" value="1"/>
</dbReference>
<dbReference type="GO" id="GO:0009103">
    <property type="term" value="P:lipopolysaccharide biosynthetic process"/>
    <property type="evidence" value="ECO:0007669"/>
    <property type="project" value="TreeGrafter"/>
</dbReference>
<dbReference type="PANTHER" id="PTHR46401">
    <property type="entry name" value="GLYCOSYLTRANSFERASE WBBK-RELATED"/>
    <property type="match status" value="1"/>
</dbReference>
<evidence type="ECO:0000256" key="1">
    <source>
        <dbReference type="ARBA" id="ARBA00022679"/>
    </source>
</evidence>
<accession>A0A7Z0GQ31</accession>
<feature type="domain" description="Glycosyl transferase family 1" evidence="3">
    <location>
        <begin position="215"/>
        <end position="366"/>
    </location>
</feature>
<dbReference type="Proteomes" id="UP000535437">
    <property type="component" value="Unassembled WGS sequence"/>
</dbReference>
<comment type="caution">
    <text evidence="4">The sequence shown here is derived from an EMBL/GenBank/DDBJ whole genome shotgun (WGS) entry which is preliminary data.</text>
</comment>
<dbReference type="SUPFAM" id="SSF53756">
    <property type="entry name" value="UDP-Glycosyltransferase/glycogen phosphorylase"/>
    <property type="match status" value="1"/>
</dbReference>
<dbReference type="CDD" id="cd03801">
    <property type="entry name" value="GT4_PimA-like"/>
    <property type="match status" value="1"/>
</dbReference>
<dbReference type="Gene3D" id="3.40.50.2000">
    <property type="entry name" value="Glycogen Phosphorylase B"/>
    <property type="match status" value="1"/>
</dbReference>
<dbReference type="AlphaFoldDB" id="A0A7Z0GQ31"/>
<reference evidence="4 5" key="1">
    <citation type="submission" date="2020-07" db="EMBL/GenBank/DDBJ databases">
        <title>Sequencing the genomes of 1000 actinobacteria strains.</title>
        <authorList>
            <person name="Klenk H.-P."/>
        </authorList>
    </citation>
    <scope>NUCLEOTIDE SEQUENCE [LARGE SCALE GENOMIC DNA]</scope>
    <source>
        <strain evidence="4 5">DSM 15475</strain>
    </source>
</reference>
<evidence type="ECO:0000313" key="5">
    <source>
        <dbReference type="Proteomes" id="UP000535437"/>
    </source>
</evidence>
<protein>
    <submittedName>
        <fullName evidence="4">Glycosyltransferase involved in cell wall biosynthesis</fullName>
    </submittedName>
</protein>
<sequence length="391" mass="42137">MTRRLHRPPGGEDSQPHVTELIWVDPDLPGPSGGSLYNDRVVDALQGLGTTVHRLRVPGPWPHPDEASRRRLLDALARLHREIRPLPVIVDGLIGGCMPELFSDDPSQRPAAPSPPAEKPLGDVLLVHLPLAAEHERTAGSAEPRTVGLAEAEGQAVRAAARVVATSRWAAEDLHRRHGRQKVDVLVPGVDIPSSVDLPSSVDPGRTHSETAPLRLTMAASFTPRKNHRLLGEALSTLLEHDWVLQLAGGGAEQGPGAAMLQELQGRLPGRIVHLGALPPEEMHGLWRRTDLLLLPSWAETYGMVVTEACAHGVPGIVSSGTGAVEALGEAGGTADPDQPEDWARLLESWLTDPQLRGRWAEAARTRADSLPSWEQTANHWQKLIGSLQTG</sequence>
<proteinExistence type="predicted"/>
<dbReference type="EMBL" id="JACCFY010000001">
    <property type="protein sequence ID" value="NYJ79033.1"/>
    <property type="molecule type" value="Genomic_DNA"/>
</dbReference>
<keyword evidence="1 4" id="KW-0808">Transferase</keyword>
<evidence type="ECO:0000313" key="4">
    <source>
        <dbReference type="EMBL" id="NYJ79033.1"/>
    </source>
</evidence>
<dbReference type="GO" id="GO:0016757">
    <property type="term" value="F:glycosyltransferase activity"/>
    <property type="evidence" value="ECO:0007669"/>
    <property type="project" value="InterPro"/>
</dbReference>
<name>A0A7Z0GQ31_9MICC</name>